<dbReference type="AlphaFoldDB" id="A0A0A9HH30"/>
<proteinExistence type="predicted"/>
<dbReference type="EMBL" id="GBRH01163750">
    <property type="protein sequence ID" value="JAE34146.1"/>
    <property type="molecule type" value="Transcribed_RNA"/>
</dbReference>
<name>A0A0A9HH30_ARUDO</name>
<sequence>MTLQTISVRWQQTTIQKSRIYWTTINIQTSTSGSN</sequence>
<protein>
    <submittedName>
        <fullName evidence="1">Uncharacterized protein</fullName>
    </submittedName>
</protein>
<reference evidence="1" key="2">
    <citation type="journal article" date="2015" name="Data Brief">
        <title>Shoot transcriptome of the giant reed, Arundo donax.</title>
        <authorList>
            <person name="Barrero R.A."/>
            <person name="Guerrero F.D."/>
            <person name="Moolhuijzen P."/>
            <person name="Goolsby J.A."/>
            <person name="Tidwell J."/>
            <person name="Bellgard S.E."/>
            <person name="Bellgard M.I."/>
        </authorList>
    </citation>
    <scope>NUCLEOTIDE SEQUENCE</scope>
    <source>
        <tissue evidence="1">Shoot tissue taken approximately 20 cm above the soil surface</tissue>
    </source>
</reference>
<organism evidence="1">
    <name type="scientific">Arundo donax</name>
    <name type="common">Giant reed</name>
    <name type="synonym">Donax arundinaceus</name>
    <dbReference type="NCBI Taxonomy" id="35708"/>
    <lineage>
        <taxon>Eukaryota</taxon>
        <taxon>Viridiplantae</taxon>
        <taxon>Streptophyta</taxon>
        <taxon>Embryophyta</taxon>
        <taxon>Tracheophyta</taxon>
        <taxon>Spermatophyta</taxon>
        <taxon>Magnoliopsida</taxon>
        <taxon>Liliopsida</taxon>
        <taxon>Poales</taxon>
        <taxon>Poaceae</taxon>
        <taxon>PACMAD clade</taxon>
        <taxon>Arundinoideae</taxon>
        <taxon>Arundineae</taxon>
        <taxon>Arundo</taxon>
    </lineage>
</organism>
<accession>A0A0A9HH30</accession>
<evidence type="ECO:0000313" key="1">
    <source>
        <dbReference type="EMBL" id="JAE34146.1"/>
    </source>
</evidence>
<reference evidence="1" key="1">
    <citation type="submission" date="2014-09" db="EMBL/GenBank/DDBJ databases">
        <authorList>
            <person name="Magalhaes I.L.F."/>
            <person name="Oliveira U."/>
            <person name="Santos F.R."/>
            <person name="Vidigal T.H.D.A."/>
            <person name="Brescovit A.D."/>
            <person name="Santos A.J."/>
        </authorList>
    </citation>
    <scope>NUCLEOTIDE SEQUENCE</scope>
    <source>
        <tissue evidence="1">Shoot tissue taken approximately 20 cm above the soil surface</tissue>
    </source>
</reference>